<reference evidence="2" key="1">
    <citation type="journal article" date="2014" name="Int. J. Syst. Evol. Microbiol.">
        <title>Complete genome sequence of Corynebacterium casei LMG S-19264T (=DSM 44701T), isolated from a smear-ripened cheese.</title>
        <authorList>
            <consortium name="US DOE Joint Genome Institute (JGI-PGF)"/>
            <person name="Walter F."/>
            <person name="Albersmeier A."/>
            <person name="Kalinowski J."/>
            <person name="Ruckert C."/>
        </authorList>
    </citation>
    <scope>NUCLEOTIDE SEQUENCE</scope>
    <source>
        <strain evidence="2">CGMCC 1.15493</strain>
    </source>
</reference>
<dbReference type="AlphaFoldDB" id="A0A917DEY5"/>
<evidence type="ECO:0000313" key="2">
    <source>
        <dbReference type="EMBL" id="GGD34694.1"/>
    </source>
</evidence>
<protein>
    <submittedName>
        <fullName evidence="2">Uncharacterized protein</fullName>
    </submittedName>
</protein>
<keyword evidence="1" id="KW-0812">Transmembrane</keyword>
<name>A0A917DEY5_9HYPH</name>
<organism evidence="2 3">
    <name type="scientific">Aureimonas glaciei</name>
    <dbReference type="NCBI Taxonomy" id="1776957"/>
    <lineage>
        <taxon>Bacteria</taxon>
        <taxon>Pseudomonadati</taxon>
        <taxon>Pseudomonadota</taxon>
        <taxon>Alphaproteobacteria</taxon>
        <taxon>Hyphomicrobiales</taxon>
        <taxon>Aurantimonadaceae</taxon>
        <taxon>Aureimonas</taxon>
    </lineage>
</organism>
<feature type="transmembrane region" description="Helical" evidence="1">
    <location>
        <begin position="12"/>
        <end position="30"/>
    </location>
</feature>
<gene>
    <name evidence="2" type="ORF">GCM10011335_42150</name>
</gene>
<dbReference type="EMBL" id="BMJJ01000012">
    <property type="protein sequence ID" value="GGD34694.1"/>
    <property type="molecule type" value="Genomic_DNA"/>
</dbReference>
<feature type="transmembrane region" description="Helical" evidence="1">
    <location>
        <begin position="36"/>
        <end position="54"/>
    </location>
</feature>
<keyword evidence="1" id="KW-0472">Membrane</keyword>
<keyword evidence="1" id="KW-1133">Transmembrane helix</keyword>
<accession>A0A917DEY5</accession>
<dbReference type="Proteomes" id="UP000613160">
    <property type="component" value="Unassembled WGS sequence"/>
</dbReference>
<proteinExistence type="predicted"/>
<evidence type="ECO:0000313" key="3">
    <source>
        <dbReference type="Proteomes" id="UP000613160"/>
    </source>
</evidence>
<evidence type="ECO:0000256" key="1">
    <source>
        <dbReference type="SAM" id="Phobius"/>
    </source>
</evidence>
<reference evidence="2" key="2">
    <citation type="submission" date="2020-09" db="EMBL/GenBank/DDBJ databases">
        <authorList>
            <person name="Sun Q."/>
            <person name="Zhou Y."/>
        </authorList>
    </citation>
    <scope>NUCLEOTIDE SEQUENCE</scope>
    <source>
        <strain evidence="2">CGMCC 1.15493</strain>
    </source>
</reference>
<keyword evidence="3" id="KW-1185">Reference proteome</keyword>
<sequence length="101" mass="11224">MIVLTLFSLIVRYWIVAIAAGAILAVFAISPRSEETGIYVMLVVSMAALTLATWQQRSMVRALASVENQVSGLHTEVDRFLDAMEKRTRVLDSTQIEIARV</sequence>
<comment type="caution">
    <text evidence="2">The sequence shown here is derived from an EMBL/GenBank/DDBJ whole genome shotgun (WGS) entry which is preliminary data.</text>
</comment>